<feature type="domain" description="RRM" evidence="5">
    <location>
        <begin position="191"/>
        <end position="267"/>
    </location>
</feature>
<dbReference type="PROSITE" id="PS50102">
    <property type="entry name" value="RRM"/>
    <property type="match status" value="1"/>
</dbReference>
<evidence type="ECO:0000259" key="5">
    <source>
        <dbReference type="PROSITE" id="PS50102"/>
    </source>
</evidence>
<name>A0A7S4KE98_9EUKA</name>
<accession>A0A7S4KE98</accession>
<evidence type="ECO:0000256" key="3">
    <source>
        <dbReference type="SAM" id="MobiDB-lite"/>
    </source>
</evidence>
<dbReference type="InterPro" id="IPR000504">
    <property type="entry name" value="RRM_dom"/>
</dbReference>
<feature type="transmembrane region" description="Helical" evidence="4">
    <location>
        <begin position="38"/>
        <end position="58"/>
    </location>
</feature>
<reference evidence="6" key="1">
    <citation type="submission" date="2021-01" db="EMBL/GenBank/DDBJ databases">
        <authorList>
            <person name="Corre E."/>
            <person name="Pelletier E."/>
            <person name="Niang G."/>
            <person name="Scheremetjew M."/>
            <person name="Finn R."/>
            <person name="Kale V."/>
            <person name="Holt S."/>
            <person name="Cochrane G."/>
            <person name="Meng A."/>
            <person name="Brown T."/>
            <person name="Cohen L."/>
        </authorList>
    </citation>
    <scope>NUCLEOTIDE SEQUENCE</scope>
    <source>
        <strain evidence="6">SoJaBio B1-5/56/2</strain>
    </source>
</reference>
<dbReference type="GO" id="GO:0003723">
    <property type="term" value="F:RNA binding"/>
    <property type="evidence" value="ECO:0007669"/>
    <property type="project" value="UniProtKB-UniRule"/>
</dbReference>
<keyword evidence="4" id="KW-0472">Membrane</keyword>
<feature type="region of interest" description="Disordered" evidence="3">
    <location>
        <begin position="127"/>
        <end position="200"/>
    </location>
</feature>
<keyword evidence="4" id="KW-1133">Transmembrane helix</keyword>
<dbReference type="InterPro" id="IPR012677">
    <property type="entry name" value="Nucleotide-bd_a/b_plait_sf"/>
</dbReference>
<evidence type="ECO:0000256" key="1">
    <source>
        <dbReference type="ARBA" id="ARBA00022884"/>
    </source>
</evidence>
<dbReference type="PANTHER" id="PTHR10352">
    <property type="entry name" value="EUKARYOTIC TRANSLATION INITIATION FACTOR 3 SUBUNIT G"/>
    <property type="match status" value="1"/>
</dbReference>
<dbReference type="AlphaFoldDB" id="A0A7S4KE98"/>
<sequence length="275" mass="30579">MHTLFSKASLPTILASSRILLLLSLSLLLVSFFFFPSIGFLFCFCWFFLLLLLLAWCGDMSLKTSASKQTKEEKQLLSLCQLWANLRDIKRQEQGKVQQVSVKKNVKVDDDTSSSIEKAMKLLQQQEEEAKIAGTKKRTPASLRAREGSPPSKRARPTLPSPAISTPSPSRHEPPPPYRGGQGQGRPGGNCQIFVGDLNPHLPPEEHQRLLGDCFSKYGTILSLRILTGKNCGFIFFENQADAEAAIDGMNRQPLGGSTIRVSWGKERFGGNRRF</sequence>
<keyword evidence="1 2" id="KW-0694">RNA-binding</keyword>
<dbReference type="SMART" id="SM00360">
    <property type="entry name" value="RRM"/>
    <property type="match status" value="1"/>
</dbReference>
<organism evidence="6">
    <name type="scientific">Paramoeba aestuarina</name>
    <dbReference type="NCBI Taxonomy" id="180227"/>
    <lineage>
        <taxon>Eukaryota</taxon>
        <taxon>Amoebozoa</taxon>
        <taxon>Discosea</taxon>
        <taxon>Flabellinia</taxon>
        <taxon>Dactylopodida</taxon>
        <taxon>Paramoebidae</taxon>
        <taxon>Paramoeba</taxon>
    </lineage>
</organism>
<evidence type="ECO:0000256" key="4">
    <source>
        <dbReference type="SAM" id="Phobius"/>
    </source>
</evidence>
<dbReference type="Pfam" id="PF00076">
    <property type="entry name" value="RRM_1"/>
    <property type="match status" value="1"/>
</dbReference>
<protein>
    <recommendedName>
        <fullName evidence="5">RRM domain-containing protein</fullName>
    </recommendedName>
</protein>
<keyword evidence="4" id="KW-0812">Transmembrane</keyword>
<gene>
    <name evidence="6" type="ORF">NAES01612_LOCUS5692</name>
</gene>
<dbReference type="Gene3D" id="3.30.70.330">
    <property type="match status" value="1"/>
</dbReference>
<evidence type="ECO:0000256" key="2">
    <source>
        <dbReference type="PROSITE-ProRule" id="PRU00176"/>
    </source>
</evidence>
<proteinExistence type="predicted"/>
<evidence type="ECO:0000313" key="6">
    <source>
        <dbReference type="EMBL" id="CAE2292157.1"/>
    </source>
</evidence>
<dbReference type="EMBL" id="HBKR01008571">
    <property type="protein sequence ID" value="CAE2292157.1"/>
    <property type="molecule type" value="Transcribed_RNA"/>
</dbReference>
<feature type="transmembrane region" description="Helical" evidence="4">
    <location>
        <begin position="12"/>
        <end position="32"/>
    </location>
</feature>
<dbReference type="InterPro" id="IPR035979">
    <property type="entry name" value="RBD_domain_sf"/>
</dbReference>
<dbReference type="SUPFAM" id="SSF54928">
    <property type="entry name" value="RNA-binding domain, RBD"/>
    <property type="match status" value="1"/>
</dbReference>